<reference evidence="2 3" key="1">
    <citation type="submission" date="2019-02" db="EMBL/GenBank/DDBJ databases">
        <title>Deep-cultivation of Planctomycetes and their phenomic and genomic characterization uncovers novel biology.</title>
        <authorList>
            <person name="Wiegand S."/>
            <person name="Jogler M."/>
            <person name="Boedeker C."/>
            <person name="Pinto D."/>
            <person name="Vollmers J."/>
            <person name="Rivas-Marin E."/>
            <person name="Kohn T."/>
            <person name="Peeters S.H."/>
            <person name="Heuer A."/>
            <person name="Rast P."/>
            <person name="Oberbeckmann S."/>
            <person name="Bunk B."/>
            <person name="Jeske O."/>
            <person name="Meyerdierks A."/>
            <person name="Storesund J.E."/>
            <person name="Kallscheuer N."/>
            <person name="Luecker S."/>
            <person name="Lage O.M."/>
            <person name="Pohl T."/>
            <person name="Merkel B.J."/>
            <person name="Hornburger P."/>
            <person name="Mueller R.-W."/>
            <person name="Bruemmer F."/>
            <person name="Labrenz M."/>
            <person name="Spormann A.M."/>
            <person name="Op den Camp H."/>
            <person name="Overmann J."/>
            <person name="Amann R."/>
            <person name="Jetten M.S.M."/>
            <person name="Mascher T."/>
            <person name="Medema M.H."/>
            <person name="Devos D.P."/>
            <person name="Kaster A.-K."/>
            <person name="Ovreas L."/>
            <person name="Rohde M."/>
            <person name="Galperin M.Y."/>
            <person name="Jogler C."/>
        </authorList>
    </citation>
    <scope>NUCLEOTIDE SEQUENCE [LARGE SCALE GENOMIC DNA]</scope>
    <source>
        <strain evidence="2 3">I41</strain>
    </source>
</reference>
<evidence type="ECO:0000256" key="1">
    <source>
        <dbReference type="SAM" id="Phobius"/>
    </source>
</evidence>
<evidence type="ECO:0000313" key="3">
    <source>
        <dbReference type="Proteomes" id="UP000317909"/>
    </source>
</evidence>
<feature type="transmembrane region" description="Helical" evidence="1">
    <location>
        <begin position="6"/>
        <end position="32"/>
    </location>
</feature>
<dbReference type="KEGG" id="llh:I41_21430"/>
<dbReference type="EMBL" id="CP036339">
    <property type="protein sequence ID" value="QDT72956.1"/>
    <property type="molecule type" value="Genomic_DNA"/>
</dbReference>
<accession>A0A517TX55</accession>
<keyword evidence="1" id="KW-1133">Transmembrane helix</keyword>
<protein>
    <submittedName>
        <fullName evidence="2">Uncharacterized protein</fullName>
    </submittedName>
</protein>
<keyword evidence="3" id="KW-1185">Reference proteome</keyword>
<name>A0A517TX55_9BACT</name>
<dbReference type="AlphaFoldDB" id="A0A517TX55"/>
<proteinExistence type="predicted"/>
<organism evidence="2 3">
    <name type="scientific">Lacipirellula limnantheis</name>
    <dbReference type="NCBI Taxonomy" id="2528024"/>
    <lineage>
        <taxon>Bacteria</taxon>
        <taxon>Pseudomonadati</taxon>
        <taxon>Planctomycetota</taxon>
        <taxon>Planctomycetia</taxon>
        <taxon>Pirellulales</taxon>
        <taxon>Lacipirellulaceae</taxon>
        <taxon>Lacipirellula</taxon>
    </lineage>
</organism>
<sequence length="51" mass="5662">MSAYIPMLALIVMIAFALAVVGLMGLAAWALVRVIRRNPPQSGLWDHRSQR</sequence>
<keyword evidence="1" id="KW-0812">Transmembrane</keyword>
<gene>
    <name evidence="2" type="ORF">I41_21430</name>
</gene>
<dbReference type="Proteomes" id="UP000317909">
    <property type="component" value="Chromosome"/>
</dbReference>
<evidence type="ECO:0000313" key="2">
    <source>
        <dbReference type="EMBL" id="QDT72956.1"/>
    </source>
</evidence>
<keyword evidence="1" id="KW-0472">Membrane</keyword>